<dbReference type="Proteomes" id="UP000322214">
    <property type="component" value="Chromosome"/>
</dbReference>
<dbReference type="EMBL" id="CP042912">
    <property type="protein sequence ID" value="QEG23447.1"/>
    <property type="molecule type" value="Genomic_DNA"/>
</dbReference>
<dbReference type="AlphaFoldDB" id="A0A5B9P9M2"/>
<proteinExistence type="predicted"/>
<evidence type="ECO:0000313" key="2">
    <source>
        <dbReference type="Proteomes" id="UP000322214"/>
    </source>
</evidence>
<keyword evidence="2" id="KW-1185">Reference proteome</keyword>
<evidence type="ECO:0000313" key="1">
    <source>
        <dbReference type="EMBL" id="QEG23447.1"/>
    </source>
</evidence>
<accession>A0A5B9P9M2</accession>
<dbReference type="KEGG" id="mff:MFFC18_33460"/>
<sequence length="115" mass="13488">MQDRDKALVIGGTCASMMQMKAVEKFCRSVILQRNHGHMLKRWDSFTEALEYEDFHLLLKQIKRKLPEDRAIEMLEELDYQCPVRKSDHDSNESFAAAVLGIEHKWLMENFGDED</sequence>
<reference evidence="1 2" key="1">
    <citation type="submission" date="2019-08" db="EMBL/GenBank/DDBJ databases">
        <title>Deep-cultivation of Planctomycetes and their phenomic and genomic characterization uncovers novel biology.</title>
        <authorList>
            <person name="Wiegand S."/>
            <person name="Jogler M."/>
            <person name="Boedeker C."/>
            <person name="Pinto D."/>
            <person name="Vollmers J."/>
            <person name="Rivas-Marin E."/>
            <person name="Kohn T."/>
            <person name="Peeters S.H."/>
            <person name="Heuer A."/>
            <person name="Rast P."/>
            <person name="Oberbeckmann S."/>
            <person name="Bunk B."/>
            <person name="Jeske O."/>
            <person name="Meyerdierks A."/>
            <person name="Storesund J.E."/>
            <person name="Kallscheuer N."/>
            <person name="Luecker S."/>
            <person name="Lage O.M."/>
            <person name="Pohl T."/>
            <person name="Merkel B.J."/>
            <person name="Hornburger P."/>
            <person name="Mueller R.-W."/>
            <person name="Bruemmer F."/>
            <person name="Labrenz M."/>
            <person name="Spormann A.M."/>
            <person name="Op den Camp H."/>
            <person name="Overmann J."/>
            <person name="Amann R."/>
            <person name="Jetten M.S.M."/>
            <person name="Mascher T."/>
            <person name="Medema M.H."/>
            <person name="Devos D.P."/>
            <person name="Kaster A.-K."/>
            <person name="Ovreas L."/>
            <person name="Rohde M."/>
            <person name="Galperin M.Y."/>
            <person name="Jogler C."/>
        </authorList>
    </citation>
    <scope>NUCLEOTIDE SEQUENCE [LARGE SCALE GENOMIC DNA]</scope>
    <source>
        <strain evidence="1 2">FC18</strain>
    </source>
</reference>
<organism evidence="1 2">
    <name type="scientific">Mariniblastus fucicola</name>
    <dbReference type="NCBI Taxonomy" id="980251"/>
    <lineage>
        <taxon>Bacteria</taxon>
        <taxon>Pseudomonadati</taxon>
        <taxon>Planctomycetota</taxon>
        <taxon>Planctomycetia</taxon>
        <taxon>Pirellulales</taxon>
        <taxon>Pirellulaceae</taxon>
        <taxon>Mariniblastus</taxon>
    </lineage>
</organism>
<name>A0A5B9P9M2_9BACT</name>
<protein>
    <submittedName>
        <fullName evidence="1">Uncharacterized protein</fullName>
    </submittedName>
</protein>
<gene>
    <name evidence="1" type="ORF">MFFC18_33460</name>
</gene>